<keyword evidence="5 8" id="KW-0547">Nucleotide-binding</keyword>
<keyword evidence="3 8" id="KW-0436">Ligase</keyword>
<reference evidence="10 11" key="1">
    <citation type="submission" date="2019-08" db="EMBL/GenBank/DDBJ databases">
        <title>Genomes of Antarctic Bizionia species.</title>
        <authorList>
            <person name="Bowman J.P."/>
        </authorList>
    </citation>
    <scope>NUCLEOTIDE SEQUENCE [LARGE SCALE GENOMIC DNA]</scope>
    <source>
        <strain evidence="10 11">APA-1</strain>
    </source>
</reference>
<dbReference type="Pfam" id="PF01171">
    <property type="entry name" value="ATP_bind_3"/>
    <property type="match status" value="1"/>
</dbReference>
<dbReference type="AlphaFoldDB" id="A0A5D0QXK6"/>
<feature type="domain" description="Lysidine-tRNA(Ile) synthetase C-terminal" evidence="9">
    <location>
        <begin position="362"/>
        <end position="434"/>
    </location>
</feature>
<dbReference type="PANTHER" id="PTHR43033:SF1">
    <property type="entry name" value="TRNA(ILE)-LYSIDINE SYNTHASE-RELATED"/>
    <property type="match status" value="1"/>
</dbReference>
<dbReference type="EC" id="6.3.4.19" evidence="8"/>
<keyword evidence="2 8" id="KW-0963">Cytoplasm</keyword>
<dbReference type="NCBIfam" id="TIGR02433">
    <property type="entry name" value="lysidine_TilS_C"/>
    <property type="match status" value="1"/>
</dbReference>
<evidence type="ECO:0000313" key="10">
    <source>
        <dbReference type="EMBL" id="TYB73436.1"/>
    </source>
</evidence>
<dbReference type="InterPro" id="IPR012795">
    <property type="entry name" value="tRNA_Ile_lys_synt_N"/>
</dbReference>
<dbReference type="GO" id="GO:0032267">
    <property type="term" value="F:tRNA(Ile)-lysidine synthase activity"/>
    <property type="evidence" value="ECO:0007669"/>
    <property type="project" value="UniProtKB-EC"/>
</dbReference>
<dbReference type="GO" id="GO:0005737">
    <property type="term" value="C:cytoplasm"/>
    <property type="evidence" value="ECO:0007669"/>
    <property type="project" value="UniProtKB-SubCell"/>
</dbReference>
<comment type="catalytic activity">
    <reaction evidence="7 8">
        <text>cytidine(34) in tRNA(Ile2) + L-lysine + ATP = lysidine(34) in tRNA(Ile2) + AMP + diphosphate + H(+)</text>
        <dbReference type="Rhea" id="RHEA:43744"/>
        <dbReference type="Rhea" id="RHEA-COMP:10625"/>
        <dbReference type="Rhea" id="RHEA-COMP:10670"/>
        <dbReference type="ChEBI" id="CHEBI:15378"/>
        <dbReference type="ChEBI" id="CHEBI:30616"/>
        <dbReference type="ChEBI" id="CHEBI:32551"/>
        <dbReference type="ChEBI" id="CHEBI:33019"/>
        <dbReference type="ChEBI" id="CHEBI:82748"/>
        <dbReference type="ChEBI" id="CHEBI:83665"/>
        <dbReference type="ChEBI" id="CHEBI:456215"/>
        <dbReference type="EC" id="6.3.4.19"/>
    </reaction>
</comment>
<evidence type="ECO:0000313" key="11">
    <source>
        <dbReference type="Proteomes" id="UP000324358"/>
    </source>
</evidence>
<evidence type="ECO:0000256" key="6">
    <source>
        <dbReference type="ARBA" id="ARBA00022840"/>
    </source>
</evidence>
<accession>A0A5D0QXK6</accession>
<dbReference type="InterPro" id="IPR012796">
    <property type="entry name" value="Lysidine-tRNA-synth_C"/>
</dbReference>
<dbReference type="NCBIfam" id="TIGR02432">
    <property type="entry name" value="lysidine_TilS_N"/>
    <property type="match status" value="1"/>
</dbReference>
<dbReference type="RefSeq" id="WP_066253930.1">
    <property type="nucleotide sequence ID" value="NZ_VSKL01000002.1"/>
</dbReference>
<comment type="function">
    <text evidence="8">Ligates lysine onto the cytidine present at position 34 of the AUA codon-specific tRNA(Ile) that contains the anticodon CAU, in an ATP-dependent manner. Cytidine is converted to lysidine, thus changing the amino acid specificity of the tRNA from methionine to isoleucine.</text>
</comment>
<dbReference type="CDD" id="cd01992">
    <property type="entry name" value="TilS_N"/>
    <property type="match status" value="1"/>
</dbReference>
<evidence type="ECO:0000256" key="5">
    <source>
        <dbReference type="ARBA" id="ARBA00022741"/>
    </source>
</evidence>
<evidence type="ECO:0000256" key="1">
    <source>
        <dbReference type="ARBA" id="ARBA00004496"/>
    </source>
</evidence>
<dbReference type="SMART" id="SM00977">
    <property type="entry name" value="TilS_C"/>
    <property type="match status" value="1"/>
</dbReference>
<protein>
    <recommendedName>
        <fullName evidence="8">tRNA(Ile)-lysidine synthase</fullName>
        <ecNumber evidence="8">6.3.4.19</ecNumber>
    </recommendedName>
    <alternativeName>
        <fullName evidence="8">tRNA(Ile)-2-lysyl-cytidine synthase</fullName>
    </alternativeName>
    <alternativeName>
        <fullName evidence="8">tRNA(Ile)-lysidine synthetase</fullName>
    </alternativeName>
</protein>
<keyword evidence="4 8" id="KW-0819">tRNA processing</keyword>
<evidence type="ECO:0000256" key="2">
    <source>
        <dbReference type="ARBA" id="ARBA00022490"/>
    </source>
</evidence>
<dbReference type="SUPFAM" id="SSF52402">
    <property type="entry name" value="Adenine nucleotide alpha hydrolases-like"/>
    <property type="match status" value="1"/>
</dbReference>
<dbReference type="GO" id="GO:0005524">
    <property type="term" value="F:ATP binding"/>
    <property type="evidence" value="ECO:0007669"/>
    <property type="project" value="UniProtKB-UniRule"/>
</dbReference>
<dbReference type="InterPro" id="IPR012094">
    <property type="entry name" value="tRNA_Ile_lys_synt"/>
</dbReference>
<dbReference type="SUPFAM" id="SSF56037">
    <property type="entry name" value="PheT/TilS domain"/>
    <property type="match status" value="1"/>
</dbReference>
<dbReference type="Pfam" id="PF11734">
    <property type="entry name" value="TilS_C"/>
    <property type="match status" value="1"/>
</dbReference>
<dbReference type="GO" id="GO:0006400">
    <property type="term" value="P:tRNA modification"/>
    <property type="evidence" value="ECO:0007669"/>
    <property type="project" value="UniProtKB-UniRule"/>
</dbReference>
<evidence type="ECO:0000256" key="8">
    <source>
        <dbReference type="HAMAP-Rule" id="MF_01161"/>
    </source>
</evidence>
<proteinExistence type="inferred from homology"/>
<dbReference type="HAMAP" id="MF_01161">
    <property type="entry name" value="tRNA_Ile_lys_synt"/>
    <property type="match status" value="1"/>
</dbReference>
<comment type="caution">
    <text evidence="10">The sequence shown here is derived from an EMBL/GenBank/DDBJ whole genome shotgun (WGS) entry which is preliminary data.</text>
</comment>
<dbReference type="InterPro" id="IPR014729">
    <property type="entry name" value="Rossmann-like_a/b/a_fold"/>
</dbReference>
<comment type="similarity">
    <text evidence="8">Belongs to the tRNA(Ile)-lysidine synthase family.</text>
</comment>
<evidence type="ECO:0000256" key="3">
    <source>
        <dbReference type="ARBA" id="ARBA00022598"/>
    </source>
</evidence>
<keyword evidence="11" id="KW-1185">Reference proteome</keyword>
<dbReference type="EMBL" id="VSKL01000002">
    <property type="protein sequence ID" value="TYB73436.1"/>
    <property type="molecule type" value="Genomic_DNA"/>
</dbReference>
<dbReference type="OrthoDB" id="9807403at2"/>
<dbReference type="InterPro" id="IPR011063">
    <property type="entry name" value="TilS/TtcA_N"/>
</dbReference>
<gene>
    <name evidence="8 10" type="primary">tilS</name>
    <name evidence="10" type="ORF">ES675_07205</name>
</gene>
<keyword evidence="6 8" id="KW-0067">ATP-binding</keyword>
<dbReference type="Proteomes" id="UP000324358">
    <property type="component" value="Unassembled WGS sequence"/>
</dbReference>
<dbReference type="PANTHER" id="PTHR43033">
    <property type="entry name" value="TRNA(ILE)-LYSIDINE SYNTHASE-RELATED"/>
    <property type="match status" value="1"/>
</dbReference>
<evidence type="ECO:0000256" key="4">
    <source>
        <dbReference type="ARBA" id="ARBA00022694"/>
    </source>
</evidence>
<feature type="binding site" evidence="8">
    <location>
        <begin position="27"/>
        <end position="32"/>
    </location>
    <ligand>
        <name>ATP</name>
        <dbReference type="ChEBI" id="CHEBI:30616"/>
    </ligand>
</feature>
<sequence>MTQINFENHIQQELPFLTKSKLLIAISGGMDSVVLTHVCHKMKLNFALAHCNFNLRGDESDANEEFVLELAEDLDLEVFIESFETETYASENNISIQMAARDLRYAWFQELADQLQFDYILTAHHADDNLETFFINLMRGTGLDGLTGIPETNGKLVRPLLPFSHSELQIFAKREKMSWQEDSSNASTKYLRNKLRHDVIPVLKEMNPQFLQNFQKTQAHLQESSEIIDDALVRIQKKIVHTTDNIIQLDVKKLQQLSNPKVYLYQLLKDFQFTEWDDVYQLLFAQSGKFVLSKTHRLLKDRTTLILTELPINRDETSVVLQENDSELALPIGRLTIENTTKIGETSTTVLYLDKDLLKYPLSVRKWEKGDYFYPFGMTGKKKLSKFFKDEKLSLPEKEQTWLLCSNNQIVWVIGLRADNRFKVTNEKKPILKISLHNET</sequence>
<organism evidence="10 11">
    <name type="scientific">Bizionia algoritergicola</name>
    <dbReference type="NCBI Taxonomy" id="291187"/>
    <lineage>
        <taxon>Bacteria</taxon>
        <taxon>Pseudomonadati</taxon>
        <taxon>Bacteroidota</taxon>
        <taxon>Flavobacteriia</taxon>
        <taxon>Flavobacteriales</taxon>
        <taxon>Flavobacteriaceae</taxon>
        <taxon>Bizionia</taxon>
    </lineage>
</organism>
<dbReference type="Gene3D" id="3.40.50.620">
    <property type="entry name" value="HUPs"/>
    <property type="match status" value="1"/>
</dbReference>
<comment type="subcellular location">
    <subcellularLocation>
        <location evidence="1 8">Cytoplasm</location>
    </subcellularLocation>
</comment>
<evidence type="ECO:0000256" key="7">
    <source>
        <dbReference type="ARBA" id="ARBA00048539"/>
    </source>
</evidence>
<name>A0A5D0QXK6_9FLAO</name>
<comment type="domain">
    <text evidence="8">The N-terminal region contains the highly conserved SGGXDS motif, predicted to be a P-loop motif involved in ATP binding.</text>
</comment>
<evidence type="ECO:0000259" key="9">
    <source>
        <dbReference type="SMART" id="SM00977"/>
    </source>
</evidence>